<feature type="compositionally biased region" description="Basic and acidic residues" evidence="10">
    <location>
        <begin position="618"/>
        <end position="631"/>
    </location>
</feature>
<comment type="caution">
    <text evidence="13">The sequence shown here is derived from an EMBL/GenBank/DDBJ whole genome shotgun (WGS) entry which is preliminary data.</text>
</comment>
<feature type="compositionally biased region" description="Acidic residues" evidence="10">
    <location>
        <begin position="517"/>
        <end position="526"/>
    </location>
</feature>
<accession>A0AAD5S4W4</accession>
<reference evidence="13" key="1">
    <citation type="submission" date="2020-05" db="EMBL/GenBank/DDBJ databases">
        <title>Phylogenomic resolution of chytrid fungi.</title>
        <authorList>
            <person name="Stajich J.E."/>
            <person name="Amses K."/>
            <person name="Simmons R."/>
            <person name="Seto K."/>
            <person name="Myers J."/>
            <person name="Bonds A."/>
            <person name="Quandt C.A."/>
            <person name="Barry K."/>
            <person name="Liu P."/>
            <person name="Grigoriev I."/>
            <person name="Longcore J.E."/>
            <person name="James T.Y."/>
        </authorList>
    </citation>
    <scope>NUCLEOTIDE SEQUENCE</scope>
    <source>
        <strain evidence="13">JEL0318</strain>
    </source>
</reference>
<feature type="compositionally biased region" description="Basic and acidic residues" evidence="10">
    <location>
        <begin position="597"/>
        <end position="606"/>
    </location>
</feature>
<dbReference type="PANTHER" id="PTHR19376">
    <property type="entry name" value="DNA-DIRECTED RNA POLYMERASE"/>
    <property type="match status" value="1"/>
</dbReference>
<keyword evidence="9" id="KW-0175">Coiled coil</keyword>
<dbReference type="EC" id="2.7.7.6" evidence="2"/>
<dbReference type="PANTHER" id="PTHR19376:SF11">
    <property type="entry name" value="DNA-DIRECTED RNA POLYMERASE I SUBUNIT RPA1"/>
    <property type="match status" value="1"/>
</dbReference>
<keyword evidence="6" id="KW-0804">Transcription</keyword>
<evidence type="ECO:0000256" key="2">
    <source>
        <dbReference type="ARBA" id="ARBA00012418"/>
    </source>
</evidence>
<feature type="domain" description="RNA polymerase Rpb1" evidence="12">
    <location>
        <begin position="2"/>
        <end position="87"/>
    </location>
</feature>
<evidence type="ECO:0000256" key="6">
    <source>
        <dbReference type="ARBA" id="ARBA00023163"/>
    </source>
</evidence>
<dbReference type="Gene3D" id="6.10.250.2940">
    <property type="match status" value="1"/>
</dbReference>
<evidence type="ECO:0000256" key="1">
    <source>
        <dbReference type="ARBA" id="ARBA00006460"/>
    </source>
</evidence>
<name>A0AAD5S4W4_9FUNG</name>
<sequence>MKSVTNKITSSIISTCIPDHLFKPFPANNMQMMTVSGAKGSNVNVSQISCLLGQQELEGRRVPVMVSGKTLPSFRRFDQGARAGGYITGRFLTGVRPQEYFFHCMAGREGLIDTAVKTSRSGYLQRCLIKHLEGLRVHYDHTVRDVDGSVVQFHYGEDSLDVVKQKVLTKFDFCAQNYEALVGRYFGQGVAEGVEEGGVRKRMRRVGKLVKEAEERNERLRGMEERGESEDAREEVVREFVESCERQGVRAVVRGTREVKTLEVGGEERVRAARFAPGRYLGSVSERFVEELDEYTKQNPSDIISTPSTTSSDFKKKHAGDLIKEKDFKALMEMKYMQSLVEPGEAVGLLAAQSIGEPSTQMTLNTFHFAGFGAKNVTLGIPRLREIIMTASGSIKTPMMRLPLLPAAQTRQNTLCKQISRLTLSQIMEGVTVREKLIFADGARKKELVLRLKFWRKKDVEREHNVSVEDLEWVIEKRFVSALEKAITREIRGRVRKGEMDEVGVALGNFERVGEGVAEEGGEGEESGAGKEEKPSRKGKGPAKKPREVAEDVNDDDDDVLGSEDEGDDGDATAEKKAGNRTQRVGYDAADEEDEEVLKGAERKEEDGEEEGAAGEGDSGKDSDGRTREERIQEGSKYCVGYDFDRRAGRWCELKLQFAADTKKLLMVAIIEDVCRDVVLHEVKGISRCYPLPNESENDTSVNIGTDGVNLRGMWDYASLIDVNNIYTNDIAAILRTYGVEAARAGIMQEIAGVFGVYGINVDTRHLSLIADYMTFEGGYKPFNRMGMGSNPSPFAQMSFETTTGFLTNATLNGDFDPLESPSARIVLGKPVKGGTGSFEVFQKIDRKLRPRRRGVNAIGANDIMRQEVVEAY</sequence>
<dbReference type="Gene3D" id="1.10.150.390">
    <property type="match status" value="1"/>
</dbReference>
<feature type="compositionally biased region" description="Acidic residues" evidence="10">
    <location>
        <begin position="551"/>
        <end position="572"/>
    </location>
</feature>
<feature type="domain" description="RNA polymerase Rpb1" evidence="11">
    <location>
        <begin position="94"/>
        <end position="791"/>
    </location>
</feature>
<dbReference type="AlphaFoldDB" id="A0AAD5S4W4"/>
<keyword evidence="5" id="KW-0548">Nucleotidyltransferase</keyword>
<keyword evidence="3" id="KW-0240">DNA-directed RNA polymerase</keyword>
<evidence type="ECO:0000259" key="12">
    <source>
        <dbReference type="Pfam" id="PF05000"/>
    </source>
</evidence>
<dbReference type="GO" id="GO:0006351">
    <property type="term" value="P:DNA-templated transcription"/>
    <property type="evidence" value="ECO:0007669"/>
    <property type="project" value="InterPro"/>
</dbReference>
<proteinExistence type="inferred from homology"/>
<dbReference type="FunFam" id="1.10.150.390:FF:000005">
    <property type="entry name" value="DNA-directed RNA polymerase subunit"/>
    <property type="match status" value="1"/>
</dbReference>
<dbReference type="Pfam" id="PF05000">
    <property type="entry name" value="RNA_pol_Rpb1_4"/>
    <property type="match status" value="1"/>
</dbReference>
<evidence type="ECO:0000256" key="9">
    <source>
        <dbReference type="SAM" id="Coils"/>
    </source>
</evidence>
<dbReference type="Pfam" id="PF04998">
    <property type="entry name" value="RNA_pol_Rpb1_5"/>
    <property type="match status" value="1"/>
</dbReference>
<dbReference type="InterPro" id="IPR007083">
    <property type="entry name" value="RNA_pol_Rpb1_4"/>
</dbReference>
<evidence type="ECO:0000256" key="5">
    <source>
        <dbReference type="ARBA" id="ARBA00022695"/>
    </source>
</evidence>
<protein>
    <recommendedName>
        <fullName evidence="7">DNA-directed RNA polymerase I subunit RPA1</fullName>
        <ecNumber evidence="2">2.7.7.6</ecNumber>
    </recommendedName>
    <alternativeName>
        <fullName evidence="8">DNA-directed RNA polymerase I subunit rpa1</fullName>
    </alternativeName>
</protein>
<keyword evidence="4" id="KW-0808">Transferase</keyword>
<dbReference type="Proteomes" id="UP001212841">
    <property type="component" value="Unassembled WGS sequence"/>
</dbReference>
<feature type="region of interest" description="Disordered" evidence="10">
    <location>
        <begin position="514"/>
        <end position="631"/>
    </location>
</feature>
<evidence type="ECO:0000256" key="7">
    <source>
        <dbReference type="ARBA" id="ARBA00074245"/>
    </source>
</evidence>
<dbReference type="InterPro" id="IPR007081">
    <property type="entry name" value="RNA_pol_Rpb1_5"/>
</dbReference>
<gene>
    <name evidence="13" type="ORF">HK097_002758</name>
</gene>
<dbReference type="Gene3D" id="1.10.357.120">
    <property type="match status" value="1"/>
</dbReference>
<evidence type="ECO:0000256" key="8">
    <source>
        <dbReference type="ARBA" id="ARBA00074527"/>
    </source>
</evidence>
<feature type="coiled-coil region" evidence="9">
    <location>
        <begin position="203"/>
        <end position="230"/>
    </location>
</feature>
<dbReference type="Gene3D" id="1.10.132.30">
    <property type="match status" value="1"/>
</dbReference>
<dbReference type="InterPro" id="IPR047107">
    <property type="entry name" value="DNA-dir_RNA_pol1_lsu_C"/>
</dbReference>
<evidence type="ECO:0000313" key="14">
    <source>
        <dbReference type="Proteomes" id="UP001212841"/>
    </source>
</evidence>
<evidence type="ECO:0000256" key="4">
    <source>
        <dbReference type="ARBA" id="ARBA00022679"/>
    </source>
</evidence>
<comment type="similarity">
    <text evidence="1">Belongs to the RNA polymerase beta' chain family.</text>
</comment>
<dbReference type="GO" id="GO:0005736">
    <property type="term" value="C:RNA polymerase I complex"/>
    <property type="evidence" value="ECO:0007669"/>
    <property type="project" value="TreeGrafter"/>
</dbReference>
<keyword evidence="14" id="KW-1185">Reference proteome</keyword>
<evidence type="ECO:0000256" key="10">
    <source>
        <dbReference type="SAM" id="MobiDB-lite"/>
    </source>
</evidence>
<evidence type="ECO:0000256" key="3">
    <source>
        <dbReference type="ARBA" id="ARBA00022478"/>
    </source>
</evidence>
<dbReference type="Gene3D" id="3.30.70.2850">
    <property type="match status" value="1"/>
</dbReference>
<dbReference type="EMBL" id="JADGJD010001610">
    <property type="protein sequence ID" value="KAJ3039738.1"/>
    <property type="molecule type" value="Genomic_DNA"/>
</dbReference>
<dbReference type="GO" id="GO:0003899">
    <property type="term" value="F:DNA-directed RNA polymerase activity"/>
    <property type="evidence" value="ECO:0007669"/>
    <property type="project" value="UniProtKB-EC"/>
</dbReference>
<dbReference type="InterPro" id="IPR038120">
    <property type="entry name" value="Rpb1_funnel_sf"/>
</dbReference>
<organism evidence="13 14">
    <name type="scientific">Rhizophlyctis rosea</name>
    <dbReference type="NCBI Taxonomy" id="64517"/>
    <lineage>
        <taxon>Eukaryota</taxon>
        <taxon>Fungi</taxon>
        <taxon>Fungi incertae sedis</taxon>
        <taxon>Chytridiomycota</taxon>
        <taxon>Chytridiomycota incertae sedis</taxon>
        <taxon>Chytridiomycetes</taxon>
        <taxon>Rhizophlyctidales</taxon>
        <taxon>Rhizophlyctidaceae</taxon>
        <taxon>Rhizophlyctis</taxon>
    </lineage>
</organism>
<dbReference type="GO" id="GO:0003677">
    <property type="term" value="F:DNA binding"/>
    <property type="evidence" value="ECO:0007669"/>
    <property type="project" value="InterPro"/>
</dbReference>
<dbReference type="SUPFAM" id="SSF64484">
    <property type="entry name" value="beta and beta-prime subunits of DNA dependent RNA-polymerase"/>
    <property type="match status" value="1"/>
</dbReference>
<evidence type="ECO:0000313" key="13">
    <source>
        <dbReference type="EMBL" id="KAJ3039738.1"/>
    </source>
</evidence>
<dbReference type="InterPro" id="IPR045867">
    <property type="entry name" value="DNA-dir_RpoC_beta_prime"/>
</dbReference>
<evidence type="ECO:0000259" key="11">
    <source>
        <dbReference type="Pfam" id="PF04998"/>
    </source>
</evidence>
<dbReference type="CDD" id="cd02735">
    <property type="entry name" value="RNAP_I_Rpa1_C"/>
    <property type="match status" value="1"/>
</dbReference>